<name>A0A5J4WSS0_9EUKA</name>
<dbReference type="Proteomes" id="UP000324800">
    <property type="component" value="Unassembled WGS sequence"/>
</dbReference>
<evidence type="ECO:0000313" key="1">
    <source>
        <dbReference type="EMBL" id="KAA6397853.1"/>
    </source>
</evidence>
<reference evidence="1 2" key="1">
    <citation type="submission" date="2019-03" db="EMBL/GenBank/DDBJ databases">
        <title>Single cell metagenomics reveals metabolic interactions within the superorganism composed of flagellate Streblomastix strix and complex community of Bacteroidetes bacteria on its surface.</title>
        <authorList>
            <person name="Treitli S.C."/>
            <person name="Kolisko M."/>
            <person name="Husnik F."/>
            <person name="Keeling P."/>
            <person name="Hampl V."/>
        </authorList>
    </citation>
    <scope>NUCLEOTIDE SEQUENCE [LARGE SCALE GENOMIC DNA]</scope>
    <source>
        <strain evidence="1">ST1C</strain>
    </source>
</reference>
<accession>A0A5J4WSS0</accession>
<comment type="caution">
    <text evidence="1">The sequence shown here is derived from an EMBL/GenBank/DDBJ whole genome shotgun (WGS) entry which is preliminary data.</text>
</comment>
<protein>
    <submittedName>
        <fullName evidence="1">Uncharacterized protein</fullName>
    </submittedName>
</protein>
<sequence>MIFIKNSEEHTQEMMVEFMNLWLGSNSVHFIQFLQNGERLFWGAWYKNGNKTQRDCAEVALRLHATVATETCIERLIGQSRDVVGKRGVH</sequence>
<organism evidence="1 2">
    <name type="scientific">Streblomastix strix</name>
    <dbReference type="NCBI Taxonomy" id="222440"/>
    <lineage>
        <taxon>Eukaryota</taxon>
        <taxon>Metamonada</taxon>
        <taxon>Preaxostyla</taxon>
        <taxon>Oxymonadida</taxon>
        <taxon>Streblomastigidae</taxon>
        <taxon>Streblomastix</taxon>
    </lineage>
</organism>
<dbReference type="EMBL" id="SNRW01001089">
    <property type="protein sequence ID" value="KAA6397853.1"/>
    <property type="molecule type" value="Genomic_DNA"/>
</dbReference>
<dbReference type="AlphaFoldDB" id="A0A5J4WSS0"/>
<evidence type="ECO:0000313" key="2">
    <source>
        <dbReference type="Proteomes" id="UP000324800"/>
    </source>
</evidence>
<proteinExistence type="predicted"/>
<gene>
    <name evidence="1" type="ORF">EZS28_006617</name>
</gene>